<dbReference type="EMBL" id="AMGM01000114">
    <property type="protein sequence ID" value="EKB47559.1"/>
    <property type="molecule type" value="Genomic_DNA"/>
</dbReference>
<keyword evidence="2" id="KW-1185">Reference proteome</keyword>
<protein>
    <recommendedName>
        <fullName evidence="3">Lipopolysaccharide-assembly, LptC-related</fullName>
    </recommendedName>
</protein>
<evidence type="ECO:0008006" key="3">
    <source>
        <dbReference type="Google" id="ProtNLM"/>
    </source>
</evidence>
<dbReference type="InterPro" id="IPR026265">
    <property type="entry name" value="LptC"/>
</dbReference>
<dbReference type="InterPro" id="IPR010664">
    <property type="entry name" value="LipoPS_assembly_LptC-rel"/>
</dbReference>
<dbReference type="AlphaFoldDB" id="K1LTT4"/>
<organism evidence="1 2">
    <name type="scientific">Cecembia lonarensis (strain CCUG 58316 / KCTC 22772 / LW9)</name>
    <dbReference type="NCBI Taxonomy" id="1225176"/>
    <lineage>
        <taxon>Bacteria</taxon>
        <taxon>Pseudomonadati</taxon>
        <taxon>Bacteroidota</taxon>
        <taxon>Cytophagia</taxon>
        <taxon>Cytophagales</taxon>
        <taxon>Cyclobacteriaceae</taxon>
        <taxon>Cecembia</taxon>
    </lineage>
</organism>
<dbReference type="GO" id="GO:0005886">
    <property type="term" value="C:plasma membrane"/>
    <property type="evidence" value="ECO:0007669"/>
    <property type="project" value="InterPro"/>
</dbReference>
<evidence type="ECO:0000313" key="2">
    <source>
        <dbReference type="Proteomes" id="UP000004478"/>
    </source>
</evidence>
<dbReference type="PATRIC" id="fig|1225176.3.peg.4101"/>
<name>K1LTT4_CECL9</name>
<proteinExistence type="predicted"/>
<accession>K1LTT4</accession>
<dbReference type="GO" id="GO:0015221">
    <property type="term" value="F:lipopolysaccharide transmembrane transporter activity"/>
    <property type="evidence" value="ECO:0007669"/>
    <property type="project" value="InterPro"/>
</dbReference>
<dbReference type="Pfam" id="PF06835">
    <property type="entry name" value="LptC"/>
    <property type="match status" value="1"/>
</dbReference>
<dbReference type="Proteomes" id="UP000004478">
    <property type="component" value="Unassembled WGS sequence"/>
</dbReference>
<evidence type="ECO:0000313" key="1">
    <source>
        <dbReference type="EMBL" id="EKB47559.1"/>
    </source>
</evidence>
<dbReference type="NCBIfam" id="TIGR04409">
    <property type="entry name" value="LptC_YrbK"/>
    <property type="match status" value="1"/>
</dbReference>
<comment type="caution">
    <text evidence="1">The sequence shown here is derived from an EMBL/GenBank/DDBJ whole genome shotgun (WGS) entry which is preliminary data.</text>
</comment>
<gene>
    <name evidence="1" type="ORF">B879_03845</name>
</gene>
<sequence length="194" mass="22217">MFLLDMESFGIFASMKAHFLQILFIFISIHLISCGDEVDSSMFEVYDGPMSTAYDIELFHSDSAVVRSHLVASKQMEFDGGDLEFPEGIEITFFDKEGNITTTMRADRGFYVKKDNLYRGEGDVQVNNLEKEQKLSSEELFWDPNAKKIFTEKFVTVQERETIFNGTGMEADEGFNEYKLFKVTNSRTILPGED</sequence>
<dbReference type="Gene3D" id="2.60.450.10">
    <property type="entry name" value="Lipopolysaccharide (LPS) transport protein A like domain"/>
    <property type="match status" value="1"/>
</dbReference>
<reference evidence="1 2" key="1">
    <citation type="journal article" date="2012" name="J. Bacteriol.">
        <title>Draft Genome Sequence of Cecembia lonarensis Strain LW9T, Isolated from Lonar Lake, a Haloalkaline Lake in India.</title>
        <authorList>
            <person name="Shivaji S."/>
            <person name="Ara S."/>
            <person name="Singh A."/>
            <person name="Pinnaka A.K."/>
        </authorList>
    </citation>
    <scope>NUCLEOTIDE SEQUENCE [LARGE SCALE GENOMIC DNA]</scope>
    <source>
        <strain evidence="1 2">LW9</strain>
    </source>
</reference>